<keyword evidence="3" id="KW-0805">Transcription regulation</keyword>
<accession>A0A4U0TM89</accession>
<gene>
    <name evidence="10" type="ORF">B0A50_07398</name>
</gene>
<proteinExistence type="inferred from homology"/>
<evidence type="ECO:0000256" key="4">
    <source>
        <dbReference type="ARBA" id="ARBA00023125"/>
    </source>
</evidence>
<evidence type="ECO:0000256" key="2">
    <source>
        <dbReference type="ARBA" id="ARBA00009053"/>
    </source>
</evidence>
<evidence type="ECO:0000256" key="7">
    <source>
        <dbReference type="ARBA" id="ARBA00023242"/>
    </source>
</evidence>
<evidence type="ECO:0000256" key="8">
    <source>
        <dbReference type="SAM" id="MobiDB-lite"/>
    </source>
</evidence>
<dbReference type="GO" id="GO:0000978">
    <property type="term" value="F:RNA polymerase II cis-regulatory region sequence-specific DNA binding"/>
    <property type="evidence" value="ECO:0007669"/>
    <property type="project" value="TreeGrafter"/>
</dbReference>
<dbReference type="PANTHER" id="PTHR11064:SF9">
    <property type="entry name" value="NUCLEAR TRANSCRIPTION FACTOR Y SUBUNIT BETA"/>
    <property type="match status" value="1"/>
</dbReference>
<dbReference type="GO" id="GO:0001228">
    <property type="term" value="F:DNA-binding transcription activator activity, RNA polymerase II-specific"/>
    <property type="evidence" value="ECO:0007669"/>
    <property type="project" value="InterPro"/>
</dbReference>
<comment type="subcellular location">
    <subcellularLocation>
        <location evidence="1">Nucleus</location>
    </subcellularLocation>
</comment>
<dbReference type="InterPro" id="IPR003956">
    <property type="entry name" value="Transcrpt_fac_NFYB/HAP3_CS"/>
</dbReference>
<dbReference type="GO" id="GO:0046982">
    <property type="term" value="F:protein heterodimerization activity"/>
    <property type="evidence" value="ECO:0007669"/>
    <property type="project" value="InterPro"/>
</dbReference>
<feature type="region of interest" description="Disordered" evidence="8">
    <location>
        <begin position="147"/>
        <end position="196"/>
    </location>
</feature>
<dbReference type="InterPro" id="IPR009072">
    <property type="entry name" value="Histone-fold"/>
</dbReference>
<dbReference type="PANTHER" id="PTHR11064">
    <property type="entry name" value="CCAAT-BINDING TRANSCRIPTION FACTOR-RELATED"/>
    <property type="match status" value="1"/>
</dbReference>
<dbReference type="GO" id="GO:0016602">
    <property type="term" value="C:CCAAT-binding factor complex"/>
    <property type="evidence" value="ECO:0007669"/>
    <property type="project" value="InterPro"/>
</dbReference>
<evidence type="ECO:0000256" key="3">
    <source>
        <dbReference type="ARBA" id="ARBA00023015"/>
    </source>
</evidence>
<dbReference type="CDD" id="cd22907">
    <property type="entry name" value="HFD_NFYB"/>
    <property type="match status" value="1"/>
</dbReference>
<evidence type="ECO:0000259" key="9">
    <source>
        <dbReference type="Pfam" id="PF00808"/>
    </source>
</evidence>
<evidence type="ECO:0000313" key="11">
    <source>
        <dbReference type="Proteomes" id="UP000308549"/>
    </source>
</evidence>
<keyword evidence="6" id="KW-0804">Transcription</keyword>
<evidence type="ECO:0000313" key="10">
    <source>
        <dbReference type="EMBL" id="TKA23081.1"/>
    </source>
</evidence>
<reference evidence="10 11" key="1">
    <citation type="submission" date="2017-03" db="EMBL/GenBank/DDBJ databases">
        <title>Genomes of endolithic fungi from Antarctica.</title>
        <authorList>
            <person name="Coleine C."/>
            <person name="Masonjones S."/>
            <person name="Stajich J.E."/>
        </authorList>
    </citation>
    <scope>NUCLEOTIDE SEQUENCE [LARGE SCALE GENOMIC DNA]</scope>
    <source>
        <strain evidence="10 11">CCFEE 6315</strain>
    </source>
</reference>
<dbReference type="InterPro" id="IPR027113">
    <property type="entry name" value="Transc_fact_NFYB/HAP3"/>
</dbReference>
<feature type="region of interest" description="Disordered" evidence="8">
    <location>
        <begin position="1"/>
        <end position="38"/>
    </location>
</feature>
<keyword evidence="5" id="KW-0010">Activator</keyword>
<dbReference type="Gene3D" id="1.10.20.10">
    <property type="entry name" value="Histone, subunit A"/>
    <property type="match status" value="1"/>
</dbReference>
<dbReference type="Proteomes" id="UP000308549">
    <property type="component" value="Unassembled WGS sequence"/>
</dbReference>
<protein>
    <recommendedName>
        <fullName evidence="9">Transcription factor CBF/NF-Y/archaeal histone domain-containing protein</fullName>
    </recommendedName>
</protein>
<dbReference type="SUPFAM" id="SSF47113">
    <property type="entry name" value="Histone-fold"/>
    <property type="match status" value="1"/>
</dbReference>
<name>A0A4U0TM89_9PEZI</name>
<evidence type="ECO:0000256" key="6">
    <source>
        <dbReference type="ARBA" id="ARBA00023163"/>
    </source>
</evidence>
<dbReference type="PRINTS" id="PR00615">
    <property type="entry name" value="CCAATSUBUNTA"/>
</dbReference>
<dbReference type="Pfam" id="PF00808">
    <property type="entry name" value="CBFD_NFYB_HMF"/>
    <property type="match status" value="1"/>
</dbReference>
<dbReference type="FunFam" id="1.10.20.10:FF:000110">
    <property type="entry name" value="Nuclear factor Y, subunit B1"/>
    <property type="match status" value="1"/>
</dbReference>
<evidence type="ECO:0000256" key="1">
    <source>
        <dbReference type="ARBA" id="ARBA00004123"/>
    </source>
</evidence>
<feature type="domain" description="Transcription factor CBF/NF-Y/archaeal histone" evidence="9">
    <location>
        <begin position="51"/>
        <end position="116"/>
    </location>
</feature>
<dbReference type="EMBL" id="NAJL01000061">
    <property type="protein sequence ID" value="TKA23081.1"/>
    <property type="molecule type" value="Genomic_DNA"/>
</dbReference>
<dbReference type="OrthoDB" id="386949at2759"/>
<comment type="similarity">
    <text evidence="2">Belongs to the NFYB/HAP3 subunit family.</text>
</comment>
<organism evidence="10 11">
    <name type="scientific">Salinomyces thailandicus</name>
    <dbReference type="NCBI Taxonomy" id="706561"/>
    <lineage>
        <taxon>Eukaryota</taxon>
        <taxon>Fungi</taxon>
        <taxon>Dikarya</taxon>
        <taxon>Ascomycota</taxon>
        <taxon>Pezizomycotina</taxon>
        <taxon>Dothideomycetes</taxon>
        <taxon>Dothideomycetidae</taxon>
        <taxon>Mycosphaerellales</taxon>
        <taxon>Teratosphaeriaceae</taxon>
        <taxon>Salinomyces</taxon>
    </lineage>
</organism>
<sequence>MSQSASPRDTEPVEPPPQSPNDDDPQRDEGVMNELGDHGLGYDFEVKEQDRWLPIANVARIMKTALPENAKIAKEAKECMQECVSEFISFITSEASEKCQQEKRKTVNGEDILFAMTSLGFENYGEALKIYLARFRENLVARGEQPKPIAGSSGVPGSEGFDAANHNVLGNPMDPSADATSDFAYPPGSHAVPGEF</sequence>
<dbReference type="PROSITE" id="PS00685">
    <property type="entry name" value="NFYB_HAP3"/>
    <property type="match status" value="1"/>
</dbReference>
<comment type="caution">
    <text evidence="10">The sequence shown here is derived from an EMBL/GenBank/DDBJ whole genome shotgun (WGS) entry which is preliminary data.</text>
</comment>
<dbReference type="AlphaFoldDB" id="A0A4U0TM89"/>
<keyword evidence="7" id="KW-0539">Nucleus</keyword>
<keyword evidence="11" id="KW-1185">Reference proteome</keyword>
<evidence type="ECO:0000256" key="5">
    <source>
        <dbReference type="ARBA" id="ARBA00023159"/>
    </source>
</evidence>
<dbReference type="InterPro" id="IPR003958">
    <property type="entry name" value="CBFA_NFYB_domain"/>
</dbReference>
<keyword evidence="4" id="KW-0238">DNA-binding</keyword>